<dbReference type="GO" id="GO:0048471">
    <property type="term" value="C:perinuclear region of cytoplasm"/>
    <property type="evidence" value="ECO:0007669"/>
    <property type="project" value="TreeGrafter"/>
</dbReference>
<name>A0A0S4KIH7_BODSA</name>
<keyword evidence="3" id="KW-0677">Repeat</keyword>
<dbReference type="Pfam" id="PF13516">
    <property type="entry name" value="LRR_6"/>
    <property type="match status" value="3"/>
</dbReference>
<accession>A0A0S4KIH7</accession>
<proteinExistence type="predicted"/>
<dbReference type="InterPro" id="IPR027038">
    <property type="entry name" value="RanGap"/>
</dbReference>
<dbReference type="PANTHER" id="PTHR24113:SF12">
    <property type="entry name" value="RAN GTPASE-ACTIVATING PROTEIN 1"/>
    <property type="match status" value="1"/>
</dbReference>
<organism evidence="5 6">
    <name type="scientific">Bodo saltans</name>
    <name type="common">Flagellated protozoan</name>
    <dbReference type="NCBI Taxonomy" id="75058"/>
    <lineage>
        <taxon>Eukaryota</taxon>
        <taxon>Discoba</taxon>
        <taxon>Euglenozoa</taxon>
        <taxon>Kinetoplastea</taxon>
        <taxon>Metakinetoplastina</taxon>
        <taxon>Eubodonida</taxon>
        <taxon>Bodonidae</taxon>
        <taxon>Bodo</taxon>
    </lineage>
</organism>
<keyword evidence="6" id="KW-1185">Reference proteome</keyword>
<sequence length="1286" mass="137321">MGSFSAKEDARRGRLECRAAAFGWYPIAVNVCDATEDASRRNRGGGRNTPSALLRHLRSDSGAQLTKSLIPFSSLATNTSSSESGSTLLQSSSSGANDDVRRSISVDVSYARLLRHYASTPTTTTIATQSSRSWWGRRKGSNNDDSATQHFPASLTFPWRPVECLIAASDMDVIAMLVVSDDDDEFHNAARHGGRGVSNNGDTSFIRTYGVMLEDPQQQQHVFAIPDRIYNVIIDNRSARKITDDMSGRGPQAPSSTTSPQHLHRSTCKGLSLCGHREVGPVHLARLLRGGDSLVIPPHVLYRNLHVLDLSGTSIGDDGAMILATMLFTTTPHVSRYRSTTAQTSATTSPPEVSATLLNHNTSIKEKLALEYPIKELILVDCGITDKGCAALLSAMLCCLDATHAASDLDDDDDAIVANTSDGCPQPHPLQCEGGGRGASFLLSSLSLANNHITDSSCMLLGQLLAHPYGVEAMDVRGNHFGDDGVVEIAAGLRPRLSLAGQLGQVAATACSQSHHTAPSTGGGASSPVEVIARLRRTVSGVPLQAAAPCMPSNGSPMRLMGKPPFSPKLHASPPGPDRRAPPAHPPPSRRKESEFRCCGLSLQLSGCSHTAAAMSFLAETLLAAHDERVLGVLAELEALQQRIQAVDYWSHVAPTSARSQHRQQQQQQQRSSSNRASTNHHHPATTLSSMPPVVTELLVSLRRLLCSPYSSMDCYIGCYTHGLRRLCLANAALGDQGVEMLCGALCRISSSAATIAEQLAVVTEHARRTLLEELSTTTTATNLADVAPFLASSSSSSSSSCAVVVPFSSSVVFLEELDLTNTNLTQSACSTLLLTLFSRCGSSSSAQQQQQGDNNCCSNSNDRYFKAVTSQAAHLPIQPLCLGCIQPHLRVLRLGNNCLLGGGGGSLCGDLLSMFTLHACKGWLGAVEWMTATSTDPFALGERGGRGVEPPSLLEFDIRQRRGGQPTLASRSPSTYALDLQSCGIHDDALDRWARHCSPQAMVGNVIKRIVTSSSTPAILRALTSSASMNMTRPQEGQGSAAVASVFSLLSVDLSHNQCQHDAFLRTRNLFDDAKLAPTTTTHHQEIAASPMDGDLSSVAAPLPLLQIVECTVSGNNVVMRGQSGSSCRHHSGGGLPHHPQGSWQYLHEQCPLALLPQSVGLVPTVGGVIGAAPLMSSSPQQQQLKPLSVNDSSVSAFKKKQEAGLSDIHQPQHQSVPYVVGRKPEPMKVVVHHEQQPHRTFSHTPGDHANVDSSYVNGVVMDMTDEGVDALIRASEEVMLRWDV</sequence>
<evidence type="ECO:0000313" key="5">
    <source>
        <dbReference type="EMBL" id="CUI14767.1"/>
    </source>
</evidence>
<dbReference type="GO" id="GO:0005634">
    <property type="term" value="C:nucleus"/>
    <property type="evidence" value="ECO:0007669"/>
    <property type="project" value="TreeGrafter"/>
</dbReference>
<keyword evidence="1" id="KW-0343">GTPase activation</keyword>
<dbReference type="PANTHER" id="PTHR24113">
    <property type="entry name" value="RAN GTPASE-ACTIVATING PROTEIN 1"/>
    <property type="match status" value="1"/>
</dbReference>
<feature type="region of interest" description="Disordered" evidence="4">
    <location>
        <begin position="76"/>
        <end position="98"/>
    </location>
</feature>
<dbReference type="EMBL" id="CYKH01001629">
    <property type="protein sequence ID" value="CUI14767.1"/>
    <property type="molecule type" value="Genomic_DNA"/>
</dbReference>
<reference evidence="6" key="1">
    <citation type="submission" date="2015-09" db="EMBL/GenBank/DDBJ databases">
        <authorList>
            <consortium name="Pathogen Informatics"/>
        </authorList>
    </citation>
    <scope>NUCLEOTIDE SEQUENCE [LARGE SCALE GENOMIC DNA]</scope>
    <source>
        <strain evidence="6">Lake Konstanz</strain>
    </source>
</reference>
<feature type="region of interest" description="Disordered" evidence="4">
    <location>
        <begin position="655"/>
        <end position="689"/>
    </location>
</feature>
<dbReference type="VEuPathDB" id="TriTrypDB:BSAL_14530"/>
<dbReference type="InterPro" id="IPR001611">
    <property type="entry name" value="Leu-rich_rpt"/>
</dbReference>
<dbReference type="Proteomes" id="UP000051952">
    <property type="component" value="Unassembled WGS sequence"/>
</dbReference>
<keyword evidence="2" id="KW-0433">Leucine-rich repeat</keyword>
<protein>
    <submittedName>
        <fullName evidence="5">Leucine-rich repeat protein, putative</fullName>
    </submittedName>
</protein>
<feature type="region of interest" description="Disordered" evidence="4">
    <location>
        <begin position="546"/>
        <end position="593"/>
    </location>
</feature>
<gene>
    <name evidence="5" type="ORF">BSAL_14530</name>
</gene>
<evidence type="ECO:0000313" key="6">
    <source>
        <dbReference type="Proteomes" id="UP000051952"/>
    </source>
</evidence>
<dbReference type="GO" id="GO:0006913">
    <property type="term" value="P:nucleocytoplasmic transport"/>
    <property type="evidence" value="ECO:0007669"/>
    <property type="project" value="TreeGrafter"/>
</dbReference>
<dbReference type="GO" id="GO:0031267">
    <property type="term" value="F:small GTPase binding"/>
    <property type="evidence" value="ECO:0007669"/>
    <property type="project" value="TreeGrafter"/>
</dbReference>
<evidence type="ECO:0000256" key="3">
    <source>
        <dbReference type="ARBA" id="ARBA00022737"/>
    </source>
</evidence>
<dbReference type="GO" id="GO:0005096">
    <property type="term" value="F:GTPase activator activity"/>
    <property type="evidence" value="ECO:0007669"/>
    <property type="project" value="UniProtKB-KW"/>
</dbReference>
<dbReference type="InterPro" id="IPR032675">
    <property type="entry name" value="LRR_dom_sf"/>
</dbReference>
<feature type="compositionally biased region" description="Low complexity" evidence="4">
    <location>
        <begin position="657"/>
        <end position="678"/>
    </location>
</feature>
<dbReference type="GO" id="GO:0005829">
    <property type="term" value="C:cytosol"/>
    <property type="evidence" value="ECO:0007669"/>
    <property type="project" value="TreeGrafter"/>
</dbReference>
<evidence type="ECO:0000256" key="4">
    <source>
        <dbReference type="SAM" id="MobiDB-lite"/>
    </source>
</evidence>
<feature type="region of interest" description="Disordered" evidence="4">
    <location>
        <begin position="242"/>
        <end position="264"/>
    </location>
</feature>
<evidence type="ECO:0000256" key="2">
    <source>
        <dbReference type="ARBA" id="ARBA00022614"/>
    </source>
</evidence>
<dbReference type="SUPFAM" id="SSF52047">
    <property type="entry name" value="RNI-like"/>
    <property type="match status" value="1"/>
</dbReference>
<dbReference type="Gene3D" id="3.80.10.10">
    <property type="entry name" value="Ribonuclease Inhibitor"/>
    <property type="match status" value="3"/>
</dbReference>
<evidence type="ECO:0000256" key="1">
    <source>
        <dbReference type="ARBA" id="ARBA00022468"/>
    </source>
</evidence>
<feature type="compositionally biased region" description="Low complexity" evidence="4">
    <location>
        <begin position="76"/>
        <end position="94"/>
    </location>
</feature>
<dbReference type="SMART" id="SM00368">
    <property type="entry name" value="LRR_RI"/>
    <property type="match status" value="7"/>
</dbReference>